<feature type="transmembrane region" description="Helical" evidence="2">
    <location>
        <begin position="51"/>
        <end position="69"/>
    </location>
</feature>
<evidence type="ECO:0000256" key="2">
    <source>
        <dbReference type="SAM" id="Phobius"/>
    </source>
</evidence>
<dbReference type="Proteomes" id="UP000587527">
    <property type="component" value="Unassembled WGS sequence"/>
</dbReference>
<organism evidence="3 4">
    <name type="scientific">Allocatelliglobosispora scoriae</name>
    <dbReference type="NCBI Taxonomy" id="643052"/>
    <lineage>
        <taxon>Bacteria</taxon>
        <taxon>Bacillati</taxon>
        <taxon>Actinomycetota</taxon>
        <taxon>Actinomycetes</taxon>
        <taxon>Micromonosporales</taxon>
        <taxon>Micromonosporaceae</taxon>
        <taxon>Allocatelliglobosispora</taxon>
    </lineage>
</organism>
<dbReference type="RefSeq" id="WP_184834649.1">
    <property type="nucleotide sequence ID" value="NZ_JACHMN010000002.1"/>
</dbReference>
<dbReference type="AlphaFoldDB" id="A0A841BP51"/>
<keyword evidence="2" id="KW-1133">Transmembrane helix</keyword>
<gene>
    <name evidence="3" type="ORF">F4553_001969</name>
</gene>
<keyword evidence="4" id="KW-1185">Reference proteome</keyword>
<name>A0A841BP51_9ACTN</name>
<dbReference type="EMBL" id="JACHMN010000002">
    <property type="protein sequence ID" value="MBB5868590.1"/>
    <property type="molecule type" value="Genomic_DNA"/>
</dbReference>
<comment type="caution">
    <text evidence="3">The sequence shown here is derived from an EMBL/GenBank/DDBJ whole genome shotgun (WGS) entry which is preliminary data.</text>
</comment>
<evidence type="ECO:0008006" key="5">
    <source>
        <dbReference type="Google" id="ProtNLM"/>
    </source>
</evidence>
<keyword evidence="2" id="KW-0472">Membrane</keyword>
<proteinExistence type="predicted"/>
<reference evidence="3 4" key="1">
    <citation type="submission" date="2020-08" db="EMBL/GenBank/DDBJ databases">
        <title>Sequencing the genomes of 1000 actinobacteria strains.</title>
        <authorList>
            <person name="Klenk H.-P."/>
        </authorList>
    </citation>
    <scope>NUCLEOTIDE SEQUENCE [LARGE SCALE GENOMIC DNA]</scope>
    <source>
        <strain evidence="3 4">DSM 45362</strain>
    </source>
</reference>
<evidence type="ECO:0000256" key="1">
    <source>
        <dbReference type="SAM" id="MobiDB-lite"/>
    </source>
</evidence>
<sequence>MTAHRPPDEAIVWPSHINPAAIMAKAQAAKPCTATPQPPTPSRRSKLRRRAIACGLAVTTLTGGVAFFASPASASPPAIPGTIDFDAASTESAYRSLTDLAEAVSRRQEPTAVGAYSFTRSQIWSLESDRHRPGADKHVMAQDEQLWWSPTTRSRLLTTLPPQQPDTVRAEWTGDLPPQSEAPRAMDQLGVNEISLVLDQTPADDADRLLAQVAAKEQKPSPLPPMSVLRTLADMCRYHVLNPTQRAAVLLALAKAGGLIYRGIVTDRGGRRGLAVSLDTDDHTLRQVLVFDRDNGSLLSREQITLVADDDLRLPAGSVTAYVLYLEHRTINKVG</sequence>
<keyword evidence="2" id="KW-0812">Transmembrane</keyword>
<evidence type="ECO:0000313" key="4">
    <source>
        <dbReference type="Proteomes" id="UP000587527"/>
    </source>
</evidence>
<protein>
    <recommendedName>
        <fullName evidence="5">CU044_5270 family protein</fullName>
    </recommendedName>
</protein>
<accession>A0A841BP51</accession>
<feature type="region of interest" description="Disordered" evidence="1">
    <location>
        <begin position="26"/>
        <end position="46"/>
    </location>
</feature>
<evidence type="ECO:0000313" key="3">
    <source>
        <dbReference type="EMBL" id="MBB5868590.1"/>
    </source>
</evidence>
<dbReference type="InterPro" id="IPR047789">
    <property type="entry name" value="CU044_5270-like"/>
</dbReference>
<dbReference type="NCBIfam" id="NF038083">
    <property type="entry name" value="CU044_5270_fam"/>
    <property type="match status" value="1"/>
</dbReference>